<evidence type="ECO:0000256" key="4">
    <source>
        <dbReference type="SAM" id="MobiDB-lite"/>
    </source>
</evidence>
<sequence length="888" mass="98411">MVSAKIYSQEVDKIVIEQNPGDKILKKSHQTARCSISMSSHLVHEREQDDADIERYSKRSKVDNDVQESVGDDTSKNSSTPSQATEHILPPSHALLGIPLPDSFPLNILEADVGISEYIGREEAKIEGIIKQRFTDFLVYEVDQDGKVLHLKSLGKPESPKDEKDPEKTSSPEHVVESVLPAKDCTAPLDKEMAEVLPAANSASAKGETFPDSESKTQPKGDSWPEHFDTSLSAFLDGDKRAALKKIYLEGPEPPRVSDNGWAGRVASSNSADASSEAVEVPDTQIKRDNRRGRGGKRGGRGAGRGGHTDRREDTRRVLSEPITSKDTRTAFHKTIRELFGGKLETETDASTPVPDEGSRIIIKWATRGSGRGGRGNGSFQSLTCGTVLLISCAGGSTRPPRGTYPPYIHFTLQKTNRDTQDALGHLARNLHVNVKDLAVAGTKDKRGVTVQRVSLNRNNKTVEEVWKLANNLGPRRTLEVVMKQRGERGIRISDLNYRKASLELGMLKGNSFIITLRNVKVASTETLDEAMNTVKEKGFINYYGMQRFGTASVPTHSIGLALLKSEWKKAADMILQKRHGEHPDVEAARDAWLVERDLDKALNLFPRRAVAERCILESFKKQKGDTRNVMGALSTIPRNLRLMYIHAYQSYVWNAIVSERIRTCGSDKPVVGDLVFDTSKDDVDMDVDPDEEVVDDDVVEEFGSSSRSRKPYRAPRVCTLTEEDLHKYTIFDVIMPLPGTDVAYPGGKLGERYREFLRMDGLDPDNFVRKQREYTLNGSYRAILHLPKELSWTAMRYTDPDVSLAQSDEDKLLGFDPPVIQEDGKFMALQISLTLGTAAYATMALREITKIDTSSHFQTGLTAAAEDQKYRGLAAADGEGVTPQAVM</sequence>
<dbReference type="NCBIfam" id="TIGR00094">
    <property type="entry name" value="tRNA_TruD_broad"/>
    <property type="match status" value="1"/>
</dbReference>
<organism evidence="6 7">
    <name type="scientific">Hebeloma cylindrosporum</name>
    <dbReference type="NCBI Taxonomy" id="76867"/>
    <lineage>
        <taxon>Eukaryota</taxon>
        <taxon>Fungi</taxon>
        <taxon>Dikarya</taxon>
        <taxon>Basidiomycota</taxon>
        <taxon>Agaricomycotina</taxon>
        <taxon>Agaricomycetes</taxon>
        <taxon>Agaricomycetidae</taxon>
        <taxon>Agaricales</taxon>
        <taxon>Agaricineae</taxon>
        <taxon>Hymenogastraceae</taxon>
        <taxon>Hebeloma</taxon>
    </lineage>
</organism>
<protein>
    <recommendedName>
        <fullName evidence="5">TRUD domain-containing protein</fullName>
    </recommendedName>
</protein>
<dbReference type="PROSITE" id="PS01268">
    <property type="entry name" value="UPF0024"/>
    <property type="match status" value="1"/>
</dbReference>
<dbReference type="CDD" id="cd02576">
    <property type="entry name" value="PseudoU_synth_ScPUS7"/>
    <property type="match status" value="1"/>
</dbReference>
<dbReference type="InterPro" id="IPR001656">
    <property type="entry name" value="PsdUridine_synth_TruD"/>
</dbReference>
<evidence type="ECO:0000313" key="7">
    <source>
        <dbReference type="Proteomes" id="UP000053424"/>
    </source>
</evidence>
<dbReference type="Pfam" id="PF01142">
    <property type="entry name" value="TruD"/>
    <property type="match status" value="1"/>
</dbReference>
<dbReference type="OrthoDB" id="447290at2759"/>
<dbReference type="HOGENOM" id="CLU_005281_0_2_1"/>
<evidence type="ECO:0000256" key="3">
    <source>
        <dbReference type="ARBA" id="ARBA00023235"/>
    </source>
</evidence>
<dbReference type="AlphaFoldDB" id="A0A0C2YYQ4"/>
<feature type="compositionally biased region" description="Basic residues" evidence="4">
    <location>
        <begin position="289"/>
        <end position="300"/>
    </location>
</feature>
<dbReference type="Gene3D" id="3.30.2350.20">
    <property type="entry name" value="TruD, catalytic domain"/>
    <property type="match status" value="2"/>
</dbReference>
<dbReference type="InterPro" id="IPR011760">
    <property type="entry name" value="PsdUridine_synth_TruD_insert"/>
</dbReference>
<feature type="region of interest" description="Disordered" evidence="4">
    <location>
        <begin position="57"/>
        <end position="86"/>
    </location>
</feature>
<evidence type="ECO:0000256" key="2">
    <source>
        <dbReference type="ARBA" id="ARBA00022694"/>
    </source>
</evidence>
<feature type="compositionally biased region" description="Polar residues" evidence="4">
    <location>
        <begin position="76"/>
        <end position="85"/>
    </location>
</feature>
<keyword evidence="7" id="KW-1185">Reference proteome</keyword>
<feature type="domain" description="TRUD" evidence="5">
    <location>
        <begin position="539"/>
        <end position="787"/>
    </location>
</feature>
<dbReference type="GO" id="GO:0001522">
    <property type="term" value="P:pseudouridine synthesis"/>
    <property type="evidence" value="ECO:0007669"/>
    <property type="project" value="InterPro"/>
</dbReference>
<dbReference type="EMBL" id="KN831771">
    <property type="protein sequence ID" value="KIM46087.1"/>
    <property type="molecule type" value="Genomic_DNA"/>
</dbReference>
<dbReference type="PANTHER" id="PTHR13326">
    <property type="entry name" value="TRNA PSEUDOURIDINE SYNTHASE D"/>
    <property type="match status" value="1"/>
</dbReference>
<proteinExistence type="inferred from homology"/>
<comment type="similarity">
    <text evidence="1">Belongs to the pseudouridine synthase TruD family.</text>
</comment>
<dbReference type="GO" id="GO:0008033">
    <property type="term" value="P:tRNA processing"/>
    <property type="evidence" value="ECO:0007669"/>
    <property type="project" value="UniProtKB-KW"/>
</dbReference>
<accession>A0A0C2YYQ4</accession>
<dbReference type="GO" id="GO:0005634">
    <property type="term" value="C:nucleus"/>
    <property type="evidence" value="ECO:0007669"/>
    <property type="project" value="TreeGrafter"/>
</dbReference>
<name>A0A0C2YYQ4_HEBCY</name>
<feature type="region of interest" description="Disordered" evidence="4">
    <location>
        <begin position="200"/>
        <end position="230"/>
    </location>
</feature>
<feature type="compositionally biased region" description="Basic and acidic residues" evidence="4">
    <location>
        <begin position="158"/>
        <end position="176"/>
    </location>
</feature>
<feature type="compositionally biased region" description="Basic and acidic residues" evidence="4">
    <location>
        <begin position="307"/>
        <end position="316"/>
    </location>
</feature>
<evidence type="ECO:0000313" key="6">
    <source>
        <dbReference type="EMBL" id="KIM46087.1"/>
    </source>
</evidence>
<evidence type="ECO:0000256" key="1">
    <source>
        <dbReference type="ARBA" id="ARBA00007953"/>
    </source>
</evidence>
<dbReference type="InterPro" id="IPR020119">
    <property type="entry name" value="PsdUridine_synth_TruD_CS"/>
</dbReference>
<dbReference type="Proteomes" id="UP000053424">
    <property type="component" value="Unassembled WGS sequence"/>
</dbReference>
<gene>
    <name evidence="6" type="ORF">M413DRAFT_302535</name>
</gene>
<keyword evidence="2" id="KW-0819">tRNA processing</keyword>
<dbReference type="InterPro" id="IPR020103">
    <property type="entry name" value="PsdUridine_synth_cat_dom_sf"/>
</dbReference>
<dbReference type="SUPFAM" id="SSF55120">
    <property type="entry name" value="Pseudouridine synthase"/>
    <property type="match status" value="1"/>
</dbReference>
<dbReference type="GO" id="GO:0003723">
    <property type="term" value="F:RNA binding"/>
    <property type="evidence" value="ECO:0007669"/>
    <property type="project" value="InterPro"/>
</dbReference>
<dbReference type="PANTHER" id="PTHR13326:SF21">
    <property type="entry name" value="PSEUDOURIDYLATE SYNTHASE PUS7L"/>
    <property type="match status" value="1"/>
</dbReference>
<dbReference type="PROSITE" id="PS50984">
    <property type="entry name" value="TRUD"/>
    <property type="match status" value="1"/>
</dbReference>
<reference evidence="6 7" key="1">
    <citation type="submission" date="2014-04" db="EMBL/GenBank/DDBJ databases">
        <authorList>
            <consortium name="DOE Joint Genome Institute"/>
            <person name="Kuo A."/>
            <person name="Gay G."/>
            <person name="Dore J."/>
            <person name="Kohler A."/>
            <person name="Nagy L.G."/>
            <person name="Floudas D."/>
            <person name="Copeland A."/>
            <person name="Barry K.W."/>
            <person name="Cichocki N."/>
            <person name="Veneault-Fourrey C."/>
            <person name="LaButti K."/>
            <person name="Lindquist E.A."/>
            <person name="Lipzen A."/>
            <person name="Lundell T."/>
            <person name="Morin E."/>
            <person name="Murat C."/>
            <person name="Sun H."/>
            <person name="Tunlid A."/>
            <person name="Henrissat B."/>
            <person name="Grigoriev I.V."/>
            <person name="Hibbett D.S."/>
            <person name="Martin F."/>
            <person name="Nordberg H.P."/>
            <person name="Cantor M.N."/>
            <person name="Hua S.X."/>
        </authorList>
    </citation>
    <scope>NUCLEOTIDE SEQUENCE [LARGE SCALE GENOMIC DNA]</scope>
    <source>
        <strain evidence="7">h7</strain>
    </source>
</reference>
<dbReference type="PIRSF" id="PIRSF037016">
    <property type="entry name" value="Pseudouridin_synth_euk_prd"/>
    <property type="match status" value="1"/>
</dbReference>
<feature type="region of interest" description="Disordered" evidence="4">
    <location>
        <begin position="151"/>
        <end position="177"/>
    </location>
</feature>
<feature type="compositionally biased region" description="Basic and acidic residues" evidence="4">
    <location>
        <begin position="213"/>
        <end position="229"/>
    </location>
</feature>
<evidence type="ECO:0000259" key="5">
    <source>
        <dbReference type="PROSITE" id="PS50984"/>
    </source>
</evidence>
<reference evidence="7" key="2">
    <citation type="submission" date="2015-01" db="EMBL/GenBank/DDBJ databases">
        <title>Evolutionary Origins and Diversification of the Mycorrhizal Mutualists.</title>
        <authorList>
            <consortium name="DOE Joint Genome Institute"/>
            <consortium name="Mycorrhizal Genomics Consortium"/>
            <person name="Kohler A."/>
            <person name="Kuo A."/>
            <person name="Nagy L.G."/>
            <person name="Floudas D."/>
            <person name="Copeland A."/>
            <person name="Barry K.W."/>
            <person name="Cichocki N."/>
            <person name="Veneault-Fourrey C."/>
            <person name="LaButti K."/>
            <person name="Lindquist E.A."/>
            <person name="Lipzen A."/>
            <person name="Lundell T."/>
            <person name="Morin E."/>
            <person name="Murat C."/>
            <person name="Riley R."/>
            <person name="Ohm R."/>
            <person name="Sun H."/>
            <person name="Tunlid A."/>
            <person name="Henrissat B."/>
            <person name="Grigoriev I.V."/>
            <person name="Hibbett D.S."/>
            <person name="Martin F."/>
        </authorList>
    </citation>
    <scope>NUCLEOTIDE SEQUENCE [LARGE SCALE GENOMIC DNA]</scope>
    <source>
        <strain evidence="7">h7</strain>
    </source>
</reference>
<dbReference type="InterPro" id="IPR042214">
    <property type="entry name" value="TruD_catalytic"/>
</dbReference>
<feature type="compositionally biased region" description="Low complexity" evidence="4">
    <location>
        <begin position="267"/>
        <end position="278"/>
    </location>
</feature>
<dbReference type="STRING" id="686832.A0A0C2YYQ4"/>
<feature type="region of interest" description="Disordered" evidence="4">
    <location>
        <begin position="251"/>
        <end position="316"/>
    </location>
</feature>
<dbReference type="GO" id="GO:0009982">
    <property type="term" value="F:pseudouridine synthase activity"/>
    <property type="evidence" value="ECO:0007669"/>
    <property type="project" value="InterPro"/>
</dbReference>
<keyword evidence="3" id="KW-0413">Isomerase</keyword>